<dbReference type="GeneID" id="5435705"/>
<sequence length="158" mass="18589">MDRRLSQKVIFQFNLSKAILTNALRSHGLWKRFSSSEYEELGAIFQMTFYEMIRACEDRRNIWKIGTFHNDNVRNWEPVIEGIENNNLVLRLSCATIVGIIDYGKKWSPENWSMLLLAPRFMESYMSIHSDGEHDVDREFIAAFSGIIDRSTRDIIRH</sequence>
<dbReference type="Proteomes" id="UP000001798">
    <property type="component" value="Chromosome 6"/>
</dbReference>
<dbReference type="OrthoDB" id="426293at2759"/>
<reference evidence="1 2" key="2">
    <citation type="journal article" date="2012" name="Eukaryot. Cell">
        <title>Genome update of Botrytis cinerea strains B05.10 and T4.</title>
        <authorList>
            <person name="Staats M."/>
            <person name="van Kan J.A."/>
        </authorList>
    </citation>
    <scope>NUCLEOTIDE SEQUENCE [LARGE SCALE GENOMIC DNA]</scope>
    <source>
        <strain evidence="1 2">B05.10</strain>
    </source>
</reference>
<name>A0A384JLC3_BOTFB</name>
<protein>
    <submittedName>
        <fullName evidence="1">Uncharacterized protein</fullName>
    </submittedName>
</protein>
<evidence type="ECO:0000313" key="1">
    <source>
        <dbReference type="EMBL" id="ATZ51281.1"/>
    </source>
</evidence>
<dbReference type="EMBL" id="CP009810">
    <property type="protein sequence ID" value="ATZ51281.1"/>
    <property type="molecule type" value="Genomic_DNA"/>
</dbReference>
<proteinExistence type="predicted"/>
<dbReference type="RefSeq" id="XP_024549493.1">
    <property type="nucleotide sequence ID" value="XM_024693707.1"/>
</dbReference>
<organism evidence="1 2">
    <name type="scientific">Botryotinia fuckeliana (strain B05.10)</name>
    <name type="common">Noble rot fungus</name>
    <name type="synonym">Botrytis cinerea</name>
    <dbReference type="NCBI Taxonomy" id="332648"/>
    <lineage>
        <taxon>Eukaryota</taxon>
        <taxon>Fungi</taxon>
        <taxon>Dikarya</taxon>
        <taxon>Ascomycota</taxon>
        <taxon>Pezizomycotina</taxon>
        <taxon>Leotiomycetes</taxon>
        <taxon>Helotiales</taxon>
        <taxon>Sclerotiniaceae</taxon>
        <taxon>Botrytis</taxon>
    </lineage>
</organism>
<evidence type="ECO:0000313" key="2">
    <source>
        <dbReference type="Proteomes" id="UP000001798"/>
    </source>
</evidence>
<accession>A0A384JLC3</accession>
<dbReference type="AlphaFoldDB" id="A0A384JLC3"/>
<keyword evidence="2" id="KW-1185">Reference proteome</keyword>
<dbReference type="VEuPathDB" id="FungiDB:Bcin06g06950"/>
<reference evidence="1 2" key="3">
    <citation type="journal article" date="2017" name="Mol. Plant Pathol.">
        <title>A gapless genome sequence of the fungus Botrytis cinerea.</title>
        <authorList>
            <person name="Van Kan J.A."/>
            <person name="Stassen J.H."/>
            <person name="Mosbach A."/>
            <person name="Van Der Lee T.A."/>
            <person name="Faino L."/>
            <person name="Farmer A.D."/>
            <person name="Papasotiriou D.G."/>
            <person name="Zhou S."/>
            <person name="Seidl M.F."/>
            <person name="Cottam E."/>
            <person name="Edel D."/>
            <person name="Hahn M."/>
            <person name="Schwartz D.C."/>
            <person name="Dietrich R.A."/>
            <person name="Widdison S."/>
            <person name="Scalliet G."/>
        </authorList>
    </citation>
    <scope>NUCLEOTIDE SEQUENCE [LARGE SCALE GENOMIC DNA]</scope>
    <source>
        <strain evidence="1 2">B05.10</strain>
    </source>
</reference>
<gene>
    <name evidence="1" type="ORF">BCIN_06g06950</name>
</gene>
<dbReference type="KEGG" id="bfu:BCIN_06g06950"/>
<reference evidence="1 2" key="1">
    <citation type="journal article" date="2011" name="PLoS Genet.">
        <title>Genomic analysis of the necrotrophic fungal pathogens Sclerotinia sclerotiorum and Botrytis cinerea.</title>
        <authorList>
            <person name="Amselem J."/>
            <person name="Cuomo C.A."/>
            <person name="van Kan J.A."/>
            <person name="Viaud M."/>
            <person name="Benito E.P."/>
            <person name="Couloux A."/>
            <person name="Coutinho P.M."/>
            <person name="de Vries R.P."/>
            <person name="Dyer P.S."/>
            <person name="Fillinger S."/>
            <person name="Fournier E."/>
            <person name="Gout L."/>
            <person name="Hahn M."/>
            <person name="Kohn L."/>
            <person name="Lapalu N."/>
            <person name="Plummer K.M."/>
            <person name="Pradier J.M."/>
            <person name="Quevillon E."/>
            <person name="Sharon A."/>
            <person name="Simon A."/>
            <person name="ten Have A."/>
            <person name="Tudzynski B."/>
            <person name="Tudzynski P."/>
            <person name="Wincker P."/>
            <person name="Andrew M."/>
            <person name="Anthouard V."/>
            <person name="Beever R.E."/>
            <person name="Beffa R."/>
            <person name="Benoit I."/>
            <person name="Bouzid O."/>
            <person name="Brault B."/>
            <person name="Chen Z."/>
            <person name="Choquer M."/>
            <person name="Collemare J."/>
            <person name="Cotton P."/>
            <person name="Danchin E.G."/>
            <person name="Da Silva C."/>
            <person name="Gautier A."/>
            <person name="Giraud C."/>
            <person name="Giraud T."/>
            <person name="Gonzalez C."/>
            <person name="Grossetete S."/>
            <person name="Guldener U."/>
            <person name="Henrissat B."/>
            <person name="Howlett B.J."/>
            <person name="Kodira C."/>
            <person name="Kretschmer M."/>
            <person name="Lappartient A."/>
            <person name="Leroch M."/>
            <person name="Levis C."/>
            <person name="Mauceli E."/>
            <person name="Neuveglise C."/>
            <person name="Oeser B."/>
            <person name="Pearson M."/>
            <person name="Poulain J."/>
            <person name="Poussereau N."/>
            <person name="Quesneville H."/>
            <person name="Rascle C."/>
            <person name="Schumacher J."/>
            <person name="Segurens B."/>
            <person name="Sexton A."/>
            <person name="Silva E."/>
            <person name="Sirven C."/>
            <person name="Soanes D.M."/>
            <person name="Talbot N.J."/>
            <person name="Templeton M."/>
            <person name="Yandava C."/>
            <person name="Yarden O."/>
            <person name="Zeng Q."/>
            <person name="Rollins J.A."/>
            <person name="Lebrun M.H."/>
            <person name="Dickman M."/>
        </authorList>
    </citation>
    <scope>NUCLEOTIDE SEQUENCE [LARGE SCALE GENOMIC DNA]</scope>
    <source>
        <strain evidence="1 2">B05.10</strain>
    </source>
</reference>